<keyword evidence="3" id="KW-1185">Reference proteome</keyword>
<dbReference type="InterPro" id="IPR029063">
    <property type="entry name" value="SAM-dependent_MTases_sf"/>
</dbReference>
<sequence>MVSTESTSYVHGYEASVLRSHSWRNATNSAAYLLPHITPRMQILDVGCGPGTITMDFARLVPDGKVVGLECDSAREVIQQATRTAPAKNIHNIEFITANAHALPFEDSSFDITHAHQVLQHVEDPVLALREMARVTKPGGYVAVRSTDFRGFTWWPEFEGMSMWRELYLQVMRSNGGTPDSGRRLRVWAREAGLPIDDDKMTQTVGTWCYSTKEEVSWWSTLWAERLLESKFRESALRHGVATENDLQAAAQAWKDWGASLDAWFLVWHGELLCRAAAIVSPVRGIGYRGKIVNCGLKEDEEAGPLASQMLQWIENIQYGDEEHKWSYIL</sequence>
<organism evidence="2 3">
    <name type="scientific">Aspergillus cristatus</name>
    <name type="common">Chinese Fuzhuan brick tea-fermentation fungus</name>
    <name type="synonym">Eurotium cristatum</name>
    <dbReference type="NCBI Taxonomy" id="573508"/>
    <lineage>
        <taxon>Eukaryota</taxon>
        <taxon>Fungi</taxon>
        <taxon>Dikarya</taxon>
        <taxon>Ascomycota</taxon>
        <taxon>Pezizomycotina</taxon>
        <taxon>Eurotiomycetes</taxon>
        <taxon>Eurotiomycetidae</taxon>
        <taxon>Eurotiales</taxon>
        <taxon>Aspergillaceae</taxon>
        <taxon>Aspergillus</taxon>
        <taxon>Aspergillus subgen. Aspergillus</taxon>
    </lineage>
</organism>
<protein>
    <recommendedName>
        <fullName evidence="1">Methyltransferase domain-containing protein</fullName>
    </recommendedName>
</protein>
<dbReference type="Proteomes" id="UP000094569">
    <property type="component" value="Unassembled WGS sequence"/>
</dbReference>
<dbReference type="PANTHER" id="PTHR43591:SF24">
    <property type="entry name" value="2-METHOXY-6-POLYPRENYL-1,4-BENZOQUINOL METHYLASE, MITOCHONDRIAL"/>
    <property type="match status" value="1"/>
</dbReference>
<reference evidence="2 3" key="1">
    <citation type="journal article" date="2016" name="BMC Genomics">
        <title>Comparative genomic and transcriptomic analyses of the Fuzhuan brick tea-fermentation fungus Aspergillus cristatus.</title>
        <authorList>
            <person name="Ge Y."/>
            <person name="Wang Y."/>
            <person name="Liu Y."/>
            <person name="Tan Y."/>
            <person name="Ren X."/>
            <person name="Zhang X."/>
            <person name="Hyde K.D."/>
            <person name="Liu Y."/>
            <person name="Liu Z."/>
        </authorList>
    </citation>
    <scope>NUCLEOTIDE SEQUENCE [LARGE SCALE GENOMIC DNA]</scope>
    <source>
        <strain evidence="2 3">GZAAS20.1005</strain>
    </source>
</reference>
<dbReference type="InterPro" id="IPR036038">
    <property type="entry name" value="Aminotransferase-like"/>
</dbReference>
<accession>A0A1E3B9R3</accession>
<gene>
    <name evidence="2" type="ORF">SI65_06467</name>
</gene>
<dbReference type="SUPFAM" id="SSF53335">
    <property type="entry name" value="S-adenosyl-L-methionine-dependent methyltransferases"/>
    <property type="match status" value="1"/>
</dbReference>
<dbReference type="STRING" id="573508.A0A1E3B9R3"/>
<proteinExistence type="predicted"/>
<dbReference type="EMBL" id="JXNT01000007">
    <property type="protein sequence ID" value="ODM17679.1"/>
    <property type="molecule type" value="Genomic_DNA"/>
</dbReference>
<dbReference type="Pfam" id="PF13847">
    <property type="entry name" value="Methyltransf_31"/>
    <property type="match status" value="1"/>
</dbReference>
<dbReference type="Gene3D" id="3.40.50.150">
    <property type="entry name" value="Vaccinia Virus protein VP39"/>
    <property type="match status" value="1"/>
</dbReference>
<dbReference type="SUPFAM" id="SSF56752">
    <property type="entry name" value="D-aminoacid aminotransferase-like PLP-dependent enzymes"/>
    <property type="match status" value="1"/>
</dbReference>
<dbReference type="PANTHER" id="PTHR43591">
    <property type="entry name" value="METHYLTRANSFERASE"/>
    <property type="match status" value="1"/>
</dbReference>
<comment type="caution">
    <text evidence="2">The sequence shown here is derived from an EMBL/GenBank/DDBJ whole genome shotgun (WGS) entry which is preliminary data.</text>
</comment>
<evidence type="ECO:0000313" key="3">
    <source>
        <dbReference type="Proteomes" id="UP000094569"/>
    </source>
</evidence>
<dbReference type="PROSITE" id="PS01131">
    <property type="entry name" value="RRNA_A_DIMETH"/>
    <property type="match status" value="1"/>
</dbReference>
<dbReference type="InterPro" id="IPR043132">
    <property type="entry name" value="BCAT-like_C"/>
</dbReference>
<dbReference type="OrthoDB" id="10017101at2759"/>
<evidence type="ECO:0000313" key="2">
    <source>
        <dbReference type="EMBL" id="ODM17679.1"/>
    </source>
</evidence>
<dbReference type="VEuPathDB" id="FungiDB:SI65_06467"/>
<dbReference type="CDD" id="cd02440">
    <property type="entry name" value="AdoMet_MTases"/>
    <property type="match status" value="1"/>
</dbReference>
<dbReference type="InterPro" id="IPR020596">
    <property type="entry name" value="rRNA_Ade_Mease_Trfase_CS"/>
</dbReference>
<dbReference type="AlphaFoldDB" id="A0A1E3B9R3"/>
<dbReference type="InterPro" id="IPR025714">
    <property type="entry name" value="Methyltranfer_dom"/>
</dbReference>
<feature type="domain" description="Methyltransferase" evidence="1">
    <location>
        <begin position="38"/>
        <end position="148"/>
    </location>
</feature>
<name>A0A1E3B9R3_ASPCR</name>
<dbReference type="Gene3D" id="3.20.10.10">
    <property type="entry name" value="D-amino Acid Aminotransferase, subunit A, domain 2"/>
    <property type="match status" value="1"/>
</dbReference>
<dbReference type="GO" id="GO:0000179">
    <property type="term" value="F:rRNA (adenine-N6,N6-)-dimethyltransferase activity"/>
    <property type="evidence" value="ECO:0007669"/>
    <property type="project" value="InterPro"/>
</dbReference>
<evidence type="ECO:0000259" key="1">
    <source>
        <dbReference type="Pfam" id="PF13847"/>
    </source>
</evidence>